<feature type="domain" description="Nitroreductase" evidence="1">
    <location>
        <begin position="25"/>
        <end position="189"/>
    </location>
</feature>
<dbReference type="InterPro" id="IPR029479">
    <property type="entry name" value="Nitroreductase"/>
</dbReference>
<accession>A0A944CCQ9</accession>
<organism evidence="2 3">
    <name type="scientific">Roseibium polysiphoniae</name>
    <dbReference type="NCBI Taxonomy" id="2571221"/>
    <lineage>
        <taxon>Bacteria</taxon>
        <taxon>Pseudomonadati</taxon>
        <taxon>Pseudomonadota</taxon>
        <taxon>Alphaproteobacteria</taxon>
        <taxon>Hyphomicrobiales</taxon>
        <taxon>Stappiaceae</taxon>
        <taxon>Roseibium</taxon>
    </lineage>
</organism>
<dbReference type="PANTHER" id="PTHR23026">
    <property type="entry name" value="NADPH NITROREDUCTASE"/>
    <property type="match status" value="1"/>
</dbReference>
<protein>
    <submittedName>
        <fullName evidence="2">5,6-dimethylbenzimidazole synthase</fullName>
        <ecNumber evidence="2">1.13.11.79</ecNumber>
    </submittedName>
</protein>
<evidence type="ECO:0000259" key="1">
    <source>
        <dbReference type="Pfam" id="PF00881"/>
    </source>
</evidence>
<reference evidence="2" key="1">
    <citation type="submission" date="2018-08" db="EMBL/GenBank/DDBJ databases">
        <authorList>
            <person name="Jin W."/>
            <person name="Wang H."/>
            <person name="Yang Y."/>
            <person name="Li M."/>
            <person name="Liu J."/>
        </authorList>
    </citation>
    <scope>NUCLEOTIDE SEQUENCE</scope>
    <source>
        <strain evidence="2">AESS21</strain>
    </source>
</reference>
<keyword evidence="2" id="KW-0560">Oxidoreductase</keyword>
<dbReference type="PANTHER" id="PTHR23026:SF123">
    <property type="entry name" value="NAD(P)H NITROREDUCTASE RV3131-RELATED"/>
    <property type="match status" value="1"/>
</dbReference>
<sequence>MTGFSPDLPPVFDAAFQERFEELLVWRRDVRRFRTEPLPEGLIGHLLSLADHAPSVGNSQPWRIVSVESDAARGRVLDNFKAENARALDSYADEQAEIYAKLKLAGLQEAPVHLAVFCEVEPEQGHGLGRATMPETLVYSVVGMIQTLWLVARAHGVGLGWVSILDPSQICDDLNVQANWTFVGYLCLGFPEEEHLDPELSRAGWQDRTTLEERLFRR</sequence>
<dbReference type="AlphaFoldDB" id="A0A944CCQ9"/>
<dbReference type="NCBIfam" id="TIGR02476">
    <property type="entry name" value="BluB"/>
    <property type="match status" value="1"/>
</dbReference>
<evidence type="ECO:0000313" key="2">
    <source>
        <dbReference type="EMBL" id="MBS8260548.1"/>
    </source>
</evidence>
<dbReference type="Proteomes" id="UP000705379">
    <property type="component" value="Unassembled WGS sequence"/>
</dbReference>
<comment type="caution">
    <text evidence="2">The sequence shown here is derived from an EMBL/GenBank/DDBJ whole genome shotgun (WGS) entry which is preliminary data.</text>
</comment>
<dbReference type="SUPFAM" id="SSF55469">
    <property type="entry name" value="FMN-dependent nitroreductase-like"/>
    <property type="match status" value="1"/>
</dbReference>
<reference evidence="2" key="2">
    <citation type="journal article" date="2021" name="Microorganisms">
        <title>Bacterial Dimethylsulfoniopropionate Biosynthesis in the East China Sea.</title>
        <authorList>
            <person name="Liu J."/>
            <person name="Zhang Y."/>
            <person name="Liu J."/>
            <person name="Zhong H."/>
            <person name="Williams B.T."/>
            <person name="Zheng Y."/>
            <person name="Curson A.R.J."/>
            <person name="Sun C."/>
            <person name="Sun H."/>
            <person name="Song D."/>
            <person name="Wagner Mackenzie B."/>
            <person name="Bermejo Martinez A."/>
            <person name="Todd J.D."/>
            <person name="Zhang X.H."/>
        </authorList>
    </citation>
    <scope>NUCLEOTIDE SEQUENCE</scope>
    <source>
        <strain evidence="2">AESS21</strain>
    </source>
</reference>
<dbReference type="InterPro" id="IPR012825">
    <property type="entry name" value="BluB"/>
</dbReference>
<evidence type="ECO:0000313" key="3">
    <source>
        <dbReference type="Proteomes" id="UP000705379"/>
    </source>
</evidence>
<proteinExistence type="predicted"/>
<dbReference type="GO" id="GO:0102919">
    <property type="term" value="F:5,6-dimethylbenzimidazole synthase activity"/>
    <property type="evidence" value="ECO:0007669"/>
    <property type="project" value="UniProtKB-EC"/>
</dbReference>
<dbReference type="EMBL" id="QTKU01000002">
    <property type="protein sequence ID" value="MBS8260548.1"/>
    <property type="molecule type" value="Genomic_DNA"/>
</dbReference>
<name>A0A944CCQ9_9HYPH</name>
<dbReference type="Pfam" id="PF00881">
    <property type="entry name" value="Nitroreductase"/>
    <property type="match status" value="1"/>
</dbReference>
<dbReference type="Gene3D" id="3.40.109.10">
    <property type="entry name" value="NADH Oxidase"/>
    <property type="match status" value="1"/>
</dbReference>
<dbReference type="InterPro" id="IPR050627">
    <property type="entry name" value="Nitroreductase/BluB"/>
</dbReference>
<dbReference type="EC" id="1.13.11.79" evidence="2"/>
<gene>
    <name evidence="2" type="primary">bluB</name>
    <name evidence="2" type="ORF">DYI23_09990</name>
</gene>
<dbReference type="CDD" id="cd02145">
    <property type="entry name" value="BluB"/>
    <property type="match status" value="1"/>
</dbReference>
<dbReference type="InterPro" id="IPR000415">
    <property type="entry name" value="Nitroreductase-like"/>
</dbReference>
<dbReference type="RefSeq" id="WP_213216065.1">
    <property type="nucleotide sequence ID" value="NZ_QTKU01000002.1"/>
</dbReference>